<dbReference type="Proteomes" id="UP001057455">
    <property type="component" value="Unassembled WGS sequence"/>
</dbReference>
<dbReference type="EMBL" id="BLIY01000024">
    <property type="protein sequence ID" value="GFE55832.1"/>
    <property type="molecule type" value="Genomic_DNA"/>
</dbReference>
<evidence type="ECO:0000313" key="3">
    <source>
        <dbReference type="Proteomes" id="UP001057455"/>
    </source>
</evidence>
<organism evidence="2 3">
    <name type="scientific">Babesia ovis</name>
    <dbReference type="NCBI Taxonomy" id="5869"/>
    <lineage>
        <taxon>Eukaryota</taxon>
        <taxon>Sar</taxon>
        <taxon>Alveolata</taxon>
        <taxon>Apicomplexa</taxon>
        <taxon>Aconoidasida</taxon>
        <taxon>Piroplasmida</taxon>
        <taxon>Babesiidae</taxon>
        <taxon>Babesia</taxon>
    </lineage>
</organism>
<dbReference type="AlphaFoldDB" id="A0A9W5TET9"/>
<dbReference type="OrthoDB" id="366428at2759"/>
<sequence length="263" mass="28154">MVMSFPFGKLLHKRVSKSVVGADKDCSLDAGAGTSVHEDVVPVEVDVLREFYLSRLGVSPLGGSDTVDSCQRCGSVVGSVPSTPCATDAATTSTDSTTITLPTGSGAIDRELLSRVSTLNEQLDRYYRVVNEDCRGVPKLGSDDPLSRIYLGSSSSWPRPSELLNITDATGTLSEALRALDERDALCRKILAVQHCHLLALTGCGGHDGSARQPASLVAHLTDAQLLHGDPESNKCSDTTGTEQEHPTSETHELQRLRRIIQE</sequence>
<feature type="region of interest" description="Disordered" evidence="1">
    <location>
        <begin position="228"/>
        <end position="254"/>
    </location>
</feature>
<feature type="compositionally biased region" description="Basic and acidic residues" evidence="1">
    <location>
        <begin position="243"/>
        <end position="254"/>
    </location>
</feature>
<accession>A0A9W5TET9</accession>
<proteinExistence type="predicted"/>
<protein>
    <submittedName>
        <fullName evidence="2">EF-hand calcium-binding domain-containing 14 isoform X2, putative</fullName>
    </submittedName>
</protein>
<gene>
    <name evidence="2" type="ORF">BaOVIS_032360</name>
</gene>
<reference evidence="2" key="1">
    <citation type="submission" date="2019-12" db="EMBL/GenBank/DDBJ databases">
        <title>Genome sequence of Babesia ovis.</title>
        <authorList>
            <person name="Yamagishi J."/>
            <person name="Sevinc F."/>
            <person name="Xuan X."/>
        </authorList>
    </citation>
    <scope>NUCLEOTIDE SEQUENCE</scope>
    <source>
        <strain evidence="2">Selcuk</strain>
    </source>
</reference>
<keyword evidence="3" id="KW-1185">Reference proteome</keyword>
<evidence type="ECO:0000256" key="1">
    <source>
        <dbReference type="SAM" id="MobiDB-lite"/>
    </source>
</evidence>
<name>A0A9W5TET9_BABOV</name>
<evidence type="ECO:0000313" key="2">
    <source>
        <dbReference type="EMBL" id="GFE55832.1"/>
    </source>
</evidence>
<comment type="caution">
    <text evidence="2">The sequence shown here is derived from an EMBL/GenBank/DDBJ whole genome shotgun (WGS) entry which is preliminary data.</text>
</comment>